<protein>
    <submittedName>
        <fullName evidence="7">Endonuclease</fullName>
    </submittedName>
</protein>
<dbReference type="GO" id="GO:0032196">
    <property type="term" value="P:transposition"/>
    <property type="evidence" value="ECO:0007669"/>
    <property type="project" value="UniProtKB-KW"/>
</dbReference>
<proteinExistence type="inferred from homology"/>
<evidence type="ECO:0000313" key="7">
    <source>
        <dbReference type="EMBL" id="DAE32958.1"/>
    </source>
</evidence>
<dbReference type="GO" id="GO:0004519">
    <property type="term" value="F:endonuclease activity"/>
    <property type="evidence" value="ECO:0007669"/>
    <property type="project" value="UniProtKB-KW"/>
</dbReference>
<evidence type="ECO:0000256" key="2">
    <source>
        <dbReference type="ARBA" id="ARBA00022578"/>
    </source>
</evidence>
<evidence type="ECO:0000256" key="3">
    <source>
        <dbReference type="ARBA" id="ARBA00023125"/>
    </source>
</evidence>
<feature type="domain" description="Cas12f1-like TNB" evidence="6">
    <location>
        <begin position="280"/>
        <end position="346"/>
    </location>
</feature>
<evidence type="ECO:0000256" key="1">
    <source>
        <dbReference type="ARBA" id="ARBA00008761"/>
    </source>
</evidence>
<dbReference type="GO" id="GO:0003677">
    <property type="term" value="F:DNA binding"/>
    <property type="evidence" value="ECO:0007669"/>
    <property type="project" value="UniProtKB-KW"/>
</dbReference>
<keyword evidence="7" id="KW-0255">Endonuclease</keyword>
<dbReference type="Pfam" id="PF07282">
    <property type="entry name" value="Cas12f1-like_TNB"/>
    <property type="match status" value="1"/>
</dbReference>
<organism evidence="7">
    <name type="scientific">virus sp. ctoYX9</name>
    <dbReference type="NCBI Taxonomy" id="2825822"/>
    <lineage>
        <taxon>Viruses</taxon>
    </lineage>
</organism>
<dbReference type="GO" id="GO:0006310">
    <property type="term" value="P:DNA recombination"/>
    <property type="evidence" value="ECO:0007669"/>
    <property type="project" value="UniProtKB-KW"/>
</dbReference>
<sequence length="376" mass="44265">MISYKYKLYYSKHNKHLSAMLMDASFVWNHCLALHKRYYRMFGKFINANRLKTHFAKRYKMQRLHSQTVQEVIERLDTAYKRFFEHIAKRTPKFKRAKDFSSIVFKQGGYKIEENRLTINKIGKTFRFFLSRPYEGAIKRLVVKRDAIGDFYIVLVLDRPVTTYEKTHNGASVGVDFGLKTYMTLSDGSCIGNPRFLRRDLNKLKRASHRLSLSKKGSHNHEYRRKELGRIHRIIRDRRSDFQWKLAHNLCRRYDIICLEDLNLSGMTRLWGQKMNDLAHAEFVNKLEYVATKYGVTVHKVDRYFPSSKLCSCGYVYKSLKLSDRSWVCPCCGEIHDRDLLASQNILRQGIADLESGSKTSKAMRGSNRVRIQESR</sequence>
<reference evidence="7" key="1">
    <citation type="journal article" date="2021" name="Proc. Natl. Acad. Sci. U.S.A.">
        <title>A Catalog of Tens of Thousands of Viruses from Human Metagenomes Reveals Hidden Associations with Chronic Diseases.</title>
        <authorList>
            <person name="Tisza M.J."/>
            <person name="Buck C.B."/>
        </authorList>
    </citation>
    <scope>NUCLEOTIDE SEQUENCE</scope>
    <source>
        <strain evidence="7">CtoYX9</strain>
    </source>
</reference>
<evidence type="ECO:0000259" key="5">
    <source>
        <dbReference type="Pfam" id="PF01385"/>
    </source>
</evidence>
<accession>A0A8S5RNS6</accession>
<keyword evidence="7" id="KW-0540">Nuclease</keyword>
<dbReference type="Pfam" id="PF01385">
    <property type="entry name" value="OrfB_IS605"/>
    <property type="match status" value="1"/>
</dbReference>
<evidence type="ECO:0000259" key="6">
    <source>
        <dbReference type="Pfam" id="PF07282"/>
    </source>
</evidence>
<dbReference type="InterPro" id="IPR001959">
    <property type="entry name" value="Transposase"/>
</dbReference>
<keyword evidence="7" id="KW-0378">Hydrolase</keyword>
<dbReference type="EMBL" id="BK059131">
    <property type="protein sequence ID" value="DAE32958.1"/>
    <property type="molecule type" value="Genomic_DNA"/>
</dbReference>
<keyword evidence="3" id="KW-0238">DNA-binding</keyword>
<name>A0A8S5RNS6_9VIRU</name>
<dbReference type="NCBIfam" id="TIGR01766">
    <property type="entry name" value="IS200/IS605 family accessory protein TnpB-like domain"/>
    <property type="match status" value="1"/>
</dbReference>
<dbReference type="InterPro" id="IPR010095">
    <property type="entry name" value="Cas12f1-like_TNB"/>
</dbReference>
<dbReference type="NCBIfam" id="NF040570">
    <property type="entry name" value="guided_TnpB"/>
    <property type="match status" value="1"/>
</dbReference>
<feature type="domain" description="Probable transposase IS891/IS1136/IS1341" evidence="5">
    <location>
        <begin position="165"/>
        <end position="269"/>
    </location>
</feature>
<keyword evidence="4" id="KW-0233">DNA recombination</keyword>
<keyword evidence="2" id="KW-0815">Transposition</keyword>
<comment type="similarity">
    <text evidence="1">In the C-terminal section; belongs to the transposase 35 family.</text>
</comment>
<evidence type="ECO:0000256" key="4">
    <source>
        <dbReference type="ARBA" id="ARBA00023172"/>
    </source>
</evidence>